<dbReference type="InterPro" id="IPR013107">
    <property type="entry name" value="Acyl-CoA_DH_C"/>
</dbReference>
<dbReference type="RefSeq" id="WP_061472125.1">
    <property type="nucleotide sequence ID" value="NZ_LHZU01000138.1"/>
</dbReference>
<evidence type="ECO:0000259" key="3">
    <source>
        <dbReference type="Pfam" id="PF02771"/>
    </source>
</evidence>
<sequence>MTQVERGWGGGPGLRYEELAGLFRGVFAQLRAGAADRDRGRILPWAEVRLLKEAGFTGLRVPERLGGLGFSLPELFNLLIELSEADPNLTNIFRSHLGLTEDLLNSSEKEHSEFWLNHFAQGGLAGSGFSEAGGRVVGDYETRLVREGAHRRLNGRKFYTSGALFADWINFGAVDENDAPVSGLVPTHAVGVTILDDWDGFGQALSASGTAIFENVLVEESWVHPVRGRCRYIGAFFQLVHLAALAGIGRALSDDVARLVAGRKRVYAQGNGPKAAEDPQILQVVGQLRAAAYSAGAIVLKAAEAIQRIDDARLARNTQDEAQAGHIGALEVDQAVPVVTSLVLDASTAAFDALGASAASKSLGLDRHWRNARVIASHNPRIYRARSVGAFAVGRFLSQADQDLSRSKA</sequence>
<evidence type="ECO:0000313" key="6">
    <source>
        <dbReference type="Proteomes" id="UP000075360"/>
    </source>
</evidence>
<dbReference type="GO" id="GO:0005737">
    <property type="term" value="C:cytoplasm"/>
    <property type="evidence" value="ECO:0007669"/>
    <property type="project" value="TreeGrafter"/>
</dbReference>
<comment type="similarity">
    <text evidence="2">Belongs to the HpaH/HsaA monooxygenase family.</text>
</comment>
<evidence type="ECO:0000256" key="2">
    <source>
        <dbReference type="ARBA" id="ARBA00049661"/>
    </source>
</evidence>
<dbReference type="GO" id="GO:0016712">
    <property type="term" value="F:oxidoreductase activity, acting on paired donors, with incorporation or reduction of molecular oxygen, reduced flavin or flavoprotein as one donor, and incorporation of one atom of oxygen"/>
    <property type="evidence" value="ECO:0007669"/>
    <property type="project" value="TreeGrafter"/>
</dbReference>
<dbReference type="InterPro" id="IPR009100">
    <property type="entry name" value="AcylCoA_DH/oxidase_NM_dom_sf"/>
</dbReference>
<dbReference type="InterPro" id="IPR046373">
    <property type="entry name" value="Acyl-CoA_Oxase/DH_mid-dom_sf"/>
</dbReference>
<comment type="caution">
    <text evidence="5">The sequence shown here is derived from an EMBL/GenBank/DDBJ whole genome shotgun (WGS) entry which is preliminary data.</text>
</comment>
<dbReference type="Gene3D" id="1.20.140.10">
    <property type="entry name" value="Butyryl-CoA Dehydrogenase, subunit A, domain 3"/>
    <property type="match status" value="1"/>
</dbReference>
<proteinExistence type="inferred from homology"/>
<dbReference type="Proteomes" id="UP000075360">
    <property type="component" value="Unassembled WGS sequence"/>
</dbReference>
<dbReference type="Gene3D" id="2.40.110.10">
    <property type="entry name" value="Butyryl-CoA Dehydrogenase, subunit A, domain 2"/>
    <property type="match status" value="1"/>
</dbReference>
<evidence type="ECO:0000313" key="5">
    <source>
        <dbReference type="EMBL" id="KXV58354.1"/>
    </source>
</evidence>
<dbReference type="Gene3D" id="1.10.540.10">
    <property type="entry name" value="Acyl-CoA dehydrogenase/oxidase, N-terminal domain"/>
    <property type="match status" value="1"/>
</dbReference>
<keyword evidence="1" id="KW-0560">Oxidoreductase</keyword>
<dbReference type="InterPro" id="IPR037069">
    <property type="entry name" value="AcylCoA_DH/ox_N_sf"/>
</dbReference>
<dbReference type="InterPro" id="IPR013786">
    <property type="entry name" value="AcylCoA_DH/ox_N"/>
</dbReference>
<dbReference type="InterPro" id="IPR050741">
    <property type="entry name" value="Acyl-CoA_dehydrogenase"/>
</dbReference>
<dbReference type="PIRSF" id="PIRSF016578">
    <property type="entry name" value="HsaA"/>
    <property type="match status" value="1"/>
</dbReference>
<dbReference type="PANTHER" id="PTHR48083">
    <property type="entry name" value="MEDIUM-CHAIN SPECIFIC ACYL-COA DEHYDROGENASE, MITOCHONDRIAL-RELATED"/>
    <property type="match status" value="1"/>
</dbReference>
<protein>
    <submittedName>
        <fullName evidence="5">Monooxygenase</fullName>
    </submittedName>
</protein>
<dbReference type="SUPFAM" id="SSF56645">
    <property type="entry name" value="Acyl-CoA dehydrogenase NM domain-like"/>
    <property type="match status" value="1"/>
</dbReference>
<evidence type="ECO:0000256" key="1">
    <source>
        <dbReference type="ARBA" id="ARBA00023002"/>
    </source>
</evidence>
<organism evidence="5 6">
    <name type="scientific">Acetobacter senegalensis</name>
    <dbReference type="NCBI Taxonomy" id="446692"/>
    <lineage>
        <taxon>Bacteria</taxon>
        <taxon>Pseudomonadati</taxon>
        <taxon>Pseudomonadota</taxon>
        <taxon>Alphaproteobacteria</taxon>
        <taxon>Acetobacterales</taxon>
        <taxon>Acetobacteraceae</taxon>
        <taxon>Acetobacter</taxon>
    </lineage>
</organism>
<evidence type="ECO:0000259" key="4">
    <source>
        <dbReference type="Pfam" id="PF08028"/>
    </source>
</evidence>
<dbReference type="GO" id="GO:0050660">
    <property type="term" value="F:flavin adenine dinucleotide binding"/>
    <property type="evidence" value="ECO:0007669"/>
    <property type="project" value="InterPro"/>
</dbReference>
<dbReference type="PANTHER" id="PTHR48083:SF19">
    <property type="entry name" value="FLAVIN-DEPENDENT MONOOXYGENASE, OXYGENASE SUBUNIT HSAA"/>
    <property type="match status" value="1"/>
</dbReference>
<dbReference type="EMBL" id="LHZU01000138">
    <property type="protein sequence ID" value="KXV58354.1"/>
    <property type="molecule type" value="Genomic_DNA"/>
</dbReference>
<dbReference type="GO" id="GO:0033539">
    <property type="term" value="P:fatty acid beta-oxidation using acyl-CoA dehydrogenase"/>
    <property type="evidence" value="ECO:0007669"/>
    <property type="project" value="TreeGrafter"/>
</dbReference>
<name>A0A149TYQ6_9PROT</name>
<dbReference type="Pfam" id="PF08028">
    <property type="entry name" value="Acyl-CoA_dh_2"/>
    <property type="match status" value="1"/>
</dbReference>
<dbReference type="Pfam" id="PF02771">
    <property type="entry name" value="Acyl-CoA_dh_N"/>
    <property type="match status" value="1"/>
</dbReference>
<accession>A0A149TYQ6</accession>
<keyword evidence="5" id="KW-0503">Monooxygenase</keyword>
<feature type="domain" description="Acyl-CoA dehydrogenase C-terminal" evidence="4">
    <location>
        <begin position="240"/>
        <end position="378"/>
    </location>
</feature>
<dbReference type="GO" id="GO:0003995">
    <property type="term" value="F:acyl-CoA dehydrogenase activity"/>
    <property type="evidence" value="ECO:0007669"/>
    <property type="project" value="TreeGrafter"/>
</dbReference>
<dbReference type="InterPro" id="IPR036250">
    <property type="entry name" value="AcylCo_DH-like_C"/>
</dbReference>
<dbReference type="SUPFAM" id="SSF47203">
    <property type="entry name" value="Acyl-CoA dehydrogenase C-terminal domain-like"/>
    <property type="match status" value="1"/>
</dbReference>
<dbReference type="PATRIC" id="fig|446692.4.peg.875"/>
<dbReference type="AlphaFoldDB" id="A0A149TYQ6"/>
<reference evidence="5 6" key="1">
    <citation type="submission" date="2015-06" db="EMBL/GenBank/DDBJ databases">
        <title>Improved classification and identification of acetic acid bacteria using matrix-assisted laser desorption/ionization time-of-flight mass spectrometry; Gluconobacter nephelii and Gluconobacter uchimurae are later heterotypic synonyms of Gluconobacter japonicus and Gluconobacter oxydans, respectively.</title>
        <authorList>
            <person name="Li L."/>
            <person name="Cleenwerck I."/>
            <person name="De Vuyst L."/>
            <person name="Vandamme P."/>
        </authorList>
    </citation>
    <scope>NUCLEOTIDE SEQUENCE [LARGE SCALE GENOMIC DNA]</scope>
    <source>
        <strain evidence="5 6">LMG 23690</strain>
    </source>
</reference>
<dbReference type="OrthoDB" id="6184213at2"/>
<gene>
    <name evidence="5" type="ORF">AD948_11715</name>
</gene>
<feature type="domain" description="Acyl-CoA dehydrogenase/oxidase N-terminal" evidence="3">
    <location>
        <begin position="30"/>
        <end position="122"/>
    </location>
</feature>